<evidence type="ECO:0000313" key="1">
    <source>
        <dbReference type="EMBL" id="GBG71039.1"/>
    </source>
</evidence>
<evidence type="ECO:0000313" key="2">
    <source>
        <dbReference type="Proteomes" id="UP000265515"/>
    </source>
</evidence>
<keyword evidence="2" id="KW-1185">Reference proteome</keyword>
<gene>
    <name evidence="1" type="ORF">CBR_g8338</name>
</gene>
<accession>A0A388KLV8</accession>
<reference evidence="1 2" key="1">
    <citation type="journal article" date="2018" name="Cell">
        <title>The Chara Genome: Secondary Complexity and Implications for Plant Terrestrialization.</title>
        <authorList>
            <person name="Nishiyama T."/>
            <person name="Sakayama H."/>
            <person name="Vries J.D."/>
            <person name="Buschmann H."/>
            <person name="Saint-Marcoux D."/>
            <person name="Ullrich K.K."/>
            <person name="Haas F.B."/>
            <person name="Vanderstraeten L."/>
            <person name="Becker D."/>
            <person name="Lang D."/>
            <person name="Vosolsobe S."/>
            <person name="Rombauts S."/>
            <person name="Wilhelmsson P.K.I."/>
            <person name="Janitza P."/>
            <person name="Kern R."/>
            <person name="Heyl A."/>
            <person name="Rumpler F."/>
            <person name="Villalobos L.I.A.C."/>
            <person name="Clay J.M."/>
            <person name="Skokan R."/>
            <person name="Toyoda A."/>
            <person name="Suzuki Y."/>
            <person name="Kagoshima H."/>
            <person name="Schijlen E."/>
            <person name="Tajeshwar N."/>
            <person name="Catarino B."/>
            <person name="Hetherington A.J."/>
            <person name="Saltykova A."/>
            <person name="Bonnot C."/>
            <person name="Breuninger H."/>
            <person name="Symeonidi A."/>
            <person name="Radhakrishnan G.V."/>
            <person name="Van Nieuwerburgh F."/>
            <person name="Deforce D."/>
            <person name="Chang C."/>
            <person name="Karol K.G."/>
            <person name="Hedrich R."/>
            <person name="Ulvskov P."/>
            <person name="Glockner G."/>
            <person name="Delwiche C.F."/>
            <person name="Petrasek J."/>
            <person name="Van de Peer Y."/>
            <person name="Friml J."/>
            <person name="Beilby M."/>
            <person name="Dolan L."/>
            <person name="Kohara Y."/>
            <person name="Sugano S."/>
            <person name="Fujiyama A."/>
            <person name="Delaux P.-M."/>
            <person name="Quint M."/>
            <person name="TheiBen G."/>
            <person name="Hagemann M."/>
            <person name="Harholt J."/>
            <person name="Dunand C."/>
            <person name="Zachgo S."/>
            <person name="Langdale J."/>
            <person name="Maumus F."/>
            <person name="Straeten D.V.D."/>
            <person name="Gould S.B."/>
            <person name="Rensing S.A."/>
        </authorList>
    </citation>
    <scope>NUCLEOTIDE SEQUENCE [LARGE SCALE GENOMIC DNA]</scope>
    <source>
        <strain evidence="1 2">S276</strain>
    </source>
</reference>
<dbReference type="EMBL" id="BFEA01000139">
    <property type="protein sequence ID" value="GBG71039.1"/>
    <property type="molecule type" value="Genomic_DNA"/>
</dbReference>
<comment type="caution">
    <text evidence="1">The sequence shown here is derived from an EMBL/GenBank/DDBJ whole genome shotgun (WGS) entry which is preliminary data.</text>
</comment>
<sequence length="249" mass="27327">MSILFANVDLVEATTEVDLCEVLGSTEAIKKLRDERQEVHVLDRDPVEGAVVCAYAEFGGSVFLDEEATCTEGGGVWINESFFKEFIELSLHFFGLGNGDLVGWSTWRSVTGFHINVYYDGGVLILESNGDRGVIAGGRETGFAGTSVTDEVTDSSDVKESPKLEGCELVVGGGRYGGLIRRDVAWMRGGGTTDGAEKAIVLKGTGTLKTKLEQRRCRQGMPFETADVEYRVQFRHHTDPKEDRWFARA</sequence>
<organism evidence="1 2">
    <name type="scientific">Chara braunii</name>
    <name type="common">Braun's stonewort</name>
    <dbReference type="NCBI Taxonomy" id="69332"/>
    <lineage>
        <taxon>Eukaryota</taxon>
        <taxon>Viridiplantae</taxon>
        <taxon>Streptophyta</taxon>
        <taxon>Charophyceae</taxon>
        <taxon>Charales</taxon>
        <taxon>Characeae</taxon>
        <taxon>Chara</taxon>
    </lineage>
</organism>
<name>A0A388KLV8_CHABU</name>
<dbReference type="Gramene" id="GBG71039">
    <property type="protein sequence ID" value="GBG71039"/>
    <property type="gene ID" value="CBR_g8338"/>
</dbReference>
<proteinExistence type="predicted"/>
<dbReference type="Proteomes" id="UP000265515">
    <property type="component" value="Unassembled WGS sequence"/>
</dbReference>
<dbReference type="OrthoDB" id="2693386at2759"/>
<dbReference type="AlphaFoldDB" id="A0A388KLV8"/>
<protein>
    <submittedName>
        <fullName evidence="1">Uncharacterized protein</fullName>
    </submittedName>
</protein>